<dbReference type="RefSeq" id="WP_052419559.1">
    <property type="nucleotide sequence ID" value="NZ_FZOL01000008.1"/>
</dbReference>
<dbReference type="Pfam" id="PF21880">
    <property type="entry name" value="DUF6916"/>
    <property type="match status" value="1"/>
</dbReference>
<evidence type="ECO:0000259" key="1">
    <source>
        <dbReference type="Pfam" id="PF21880"/>
    </source>
</evidence>
<accession>A0A239EQV8</accession>
<keyword evidence="3" id="KW-1185">Reference proteome</keyword>
<evidence type="ECO:0000313" key="2">
    <source>
        <dbReference type="EMBL" id="SNS47027.1"/>
    </source>
</evidence>
<dbReference type="AlphaFoldDB" id="A0A239EQV8"/>
<gene>
    <name evidence="2" type="ORF">SAMN05444352_108127</name>
</gene>
<dbReference type="Proteomes" id="UP000198407">
    <property type="component" value="Unassembled WGS sequence"/>
</dbReference>
<dbReference type="EMBL" id="FZOL01000008">
    <property type="protein sequence ID" value="SNS47027.1"/>
    <property type="molecule type" value="Genomic_DNA"/>
</dbReference>
<proteinExistence type="predicted"/>
<dbReference type="STRING" id="1215104.GCA_000730585_00374"/>
<dbReference type="OrthoDB" id="9015698at2"/>
<reference evidence="3" key="1">
    <citation type="submission" date="2017-06" db="EMBL/GenBank/DDBJ databases">
        <authorList>
            <person name="Varghese N."/>
            <person name="Submissions S."/>
        </authorList>
    </citation>
    <scope>NUCLEOTIDE SEQUENCE [LARGE SCALE GENOMIC DNA]</scope>
    <source>
        <strain evidence="3">DSM 22348</strain>
    </source>
</reference>
<protein>
    <recommendedName>
        <fullName evidence="1">DUF6916 domain-containing protein</fullName>
    </recommendedName>
</protein>
<organism evidence="2 3">
    <name type="scientific">Pseudomonas japonica</name>
    <dbReference type="NCBI Taxonomy" id="256466"/>
    <lineage>
        <taxon>Bacteria</taxon>
        <taxon>Pseudomonadati</taxon>
        <taxon>Pseudomonadota</taxon>
        <taxon>Gammaproteobacteria</taxon>
        <taxon>Pseudomonadales</taxon>
        <taxon>Pseudomonadaceae</taxon>
        <taxon>Pseudomonas</taxon>
    </lineage>
</organism>
<sequence length="108" mass="11782">MNPISSAIPSRADLAGADPAGFVLQVAPEQGIRVTLVDVREGVAMNDRFECYSLMIALPLGVAMMQEVYRLFGPDGRHWDLLMTPLLPDPDGRHILEAVIHREVSATA</sequence>
<feature type="domain" description="DUF6916" evidence="1">
    <location>
        <begin position="22"/>
        <end position="99"/>
    </location>
</feature>
<dbReference type="InterPro" id="IPR054209">
    <property type="entry name" value="DUF6916"/>
</dbReference>
<name>A0A239EQV8_9PSED</name>
<evidence type="ECO:0000313" key="3">
    <source>
        <dbReference type="Proteomes" id="UP000198407"/>
    </source>
</evidence>